<gene>
    <name evidence="6" type="ORF">ABW99_07445</name>
</gene>
<feature type="chain" id="PRO_5002553505" evidence="2">
    <location>
        <begin position="22"/>
        <end position="340"/>
    </location>
</feature>
<dbReference type="PATRIC" id="fig|445709.3.peg.1590"/>
<accession>A0A0G3EM79</accession>
<dbReference type="InterPro" id="IPR058792">
    <property type="entry name" value="Beta-barrel_RND_2"/>
</dbReference>
<reference evidence="7" key="1">
    <citation type="submission" date="2015-06" db="EMBL/GenBank/DDBJ databases">
        <authorList>
            <person name="Lim Y.L."/>
            <person name="Ee R."/>
            <person name="Yong D."/>
            <person name="How K.Y."/>
            <person name="Yin W.F."/>
            <person name="Chan K.G."/>
        </authorList>
    </citation>
    <scope>NUCLEOTIDE SEQUENCE [LARGE SCALE GENOMIC DNA]</scope>
    <source>
        <strain evidence="7">DSM 25325</strain>
    </source>
</reference>
<dbReference type="Gene3D" id="2.40.420.20">
    <property type="match status" value="1"/>
</dbReference>
<dbReference type="PANTHER" id="PTHR30469">
    <property type="entry name" value="MULTIDRUG RESISTANCE PROTEIN MDTA"/>
    <property type="match status" value="1"/>
</dbReference>
<dbReference type="STRING" id="445709.ABW99_07445"/>
<dbReference type="EMBL" id="CP011568">
    <property type="protein sequence ID" value="AKJ68070.1"/>
    <property type="molecule type" value="Genomic_DNA"/>
</dbReference>
<dbReference type="GO" id="GO:1990281">
    <property type="term" value="C:efflux pump complex"/>
    <property type="evidence" value="ECO:0007669"/>
    <property type="project" value="TreeGrafter"/>
</dbReference>
<dbReference type="GO" id="GO:0015562">
    <property type="term" value="F:efflux transmembrane transporter activity"/>
    <property type="evidence" value="ECO:0007669"/>
    <property type="project" value="TreeGrafter"/>
</dbReference>
<dbReference type="PANTHER" id="PTHR30469:SF18">
    <property type="entry name" value="RESISTANCE-NODULATION-CELL DIVISION (RND) EFFLUX MEMBRANE FUSION PROTEIN-RELATED"/>
    <property type="match status" value="1"/>
</dbReference>
<evidence type="ECO:0000256" key="1">
    <source>
        <dbReference type="ARBA" id="ARBA00009477"/>
    </source>
</evidence>
<feature type="signal peptide" evidence="2">
    <location>
        <begin position="1"/>
        <end position="21"/>
    </location>
</feature>
<keyword evidence="7" id="KW-1185">Reference proteome</keyword>
<feature type="domain" description="Multidrug resistance protein MdtA-like barrel-sandwich hybrid" evidence="3">
    <location>
        <begin position="49"/>
        <end position="183"/>
    </location>
</feature>
<dbReference type="Gene3D" id="2.40.30.170">
    <property type="match status" value="1"/>
</dbReference>
<dbReference type="Gene3D" id="2.40.50.100">
    <property type="match status" value="1"/>
</dbReference>
<dbReference type="Pfam" id="PF25975">
    <property type="entry name" value="CzcB_C"/>
    <property type="match status" value="1"/>
</dbReference>
<organism evidence="6 7">
    <name type="scientific">Pandoraea thiooxydans</name>
    <dbReference type="NCBI Taxonomy" id="445709"/>
    <lineage>
        <taxon>Bacteria</taxon>
        <taxon>Pseudomonadati</taxon>
        <taxon>Pseudomonadota</taxon>
        <taxon>Betaproteobacteria</taxon>
        <taxon>Burkholderiales</taxon>
        <taxon>Burkholderiaceae</taxon>
        <taxon>Pandoraea</taxon>
    </lineage>
</organism>
<dbReference type="InterPro" id="IPR058649">
    <property type="entry name" value="CzcB_C"/>
</dbReference>
<dbReference type="InterPro" id="IPR058625">
    <property type="entry name" value="MdtA-like_BSH"/>
</dbReference>
<evidence type="ECO:0000313" key="7">
    <source>
        <dbReference type="Proteomes" id="UP000036700"/>
    </source>
</evidence>
<dbReference type="KEGG" id="ptx:ABW99_07445"/>
<dbReference type="AlphaFoldDB" id="A0A0G3EM79"/>
<evidence type="ECO:0000313" key="6">
    <source>
        <dbReference type="EMBL" id="AKJ68070.1"/>
    </source>
</evidence>
<name>A0A0G3EM79_9BURK</name>
<feature type="domain" description="CusB-like beta-barrel" evidence="4">
    <location>
        <begin position="197"/>
        <end position="267"/>
    </location>
</feature>
<evidence type="ECO:0000259" key="3">
    <source>
        <dbReference type="Pfam" id="PF25917"/>
    </source>
</evidence>
<sequence>MHWRQVLLLLLLVLIASYVRAATLATVTVKAQPLRDEWIADAVIESTRQTVVSAQTSGRITALYVKAGDQVAAGQRLLSIDQRTADEQLAASRAQFAAASAERDVAARDLARTRTLFDKQYVSQAALDRAQARYRAAAEAASARQAEVRAALVQAGLHNIAAPYAGTVASVDVELGATAMPGAPLLTLYSPHTLRAVATVPQSQLTGVQSDAAVRVEIPDLPAGARWQTATSVEILPVADPLSHSVQVRLPLPAAANQARPGMFARAYFPVGQARLGLMVPLTAVVRRTEVTAVYVVAPGGQVTLRQVRLGEVHGDQVEILAGIAAGEQVALDPTAAARQ</sequence>
<dbReference type="Pfam" id="PF25917">
    <property type="entry name" value="BSH_RND"/>
    <property type="match status" value="1"/>
</dbReference>
<feature type="domain" description="CzcB-like C-terminal circularly permuted SH3-like" evidence="5">
    <location>
        <begin position="279"/>
        <end position="332"/>
    </location>
</feature>
<dbReference type="SUPFAM" id="SSF111369">
    <property type="entry name" value="HlyD-like secretion proteins"/>
    <property type="match status" value="1"/>
</dbReference>
<evidence type="ECO:0000256" key="2">
    <source>
        <dbReference type="SAM" id="SignalP"/>
    </source>
</evidence>
<evidence type="ECO:0000259" key="5">
    <source>
        <dbReference type="Pfam" id="PF25975"/>
    </source>
</evidence>
<evidence type="ECO:0000259" key="4">
    <source>
        <dbReference type="Pfam" id="PF25954"/>
    </source>
</evidence>
<protein>
    <submittedName>
        <fullName evidence="6">Efflux transporter periplasmic adaptor subunit</fullName>
    </submittedName>
</protein>
<proteinExistence type="inferred from homology"/>
<dbReference type="InterPro" id="IPR006143">
    <property type="entry name" value="RND_pump_MFP"/>
</dbReference>
<keyword evidence="2" id="KW-0732">Signal</keyword>
<comment type="similarity">
    <text evidence="1">Belongs to the membrane fusion protein (MFP) (TC 8.A.1) family.</text>
</comment>
<dbReference type="Pfam" id="PF25954">
    <property type="entry name" value="Beta-barrel_RND_2"/>
    <property type="match status" value="1"/>
</dbReference>
<dbReference type="Proteomes" id="UP000036700">
    <property type="component" value="Chromosome"/>
</dbReference>
<dbReference type="NCBIfam" id="TIGR01730">
    <property type="entry name" value="RND_mfp"/>
    <property type="match status" value="1"/>
</dbReference>
<dbReference type="Gene3D" id="1.10.287.470">
    <property type="entry name" value="Helix hairpin bin"/>
    <property type="match status" value="1"/>
</dbReference>